<evidence type="ECO:0000256" key="1">
    <source>
        <dbReference type="SAM" id="SignalP"/>
    </source>
</evidence>
<feature type="chain" id="PRO_5008770542" evidence="1">
    <location>
        <begin position="21"/>
        <end position="205"/>
    </location>
</feature>
<gene>
    <name evidence="2" type="ORF">GUITHDRAFT_142540</name>
</gene>
<protein>
    <submittedName>
        <fullName evidence="2 3">Uncharacterized protein</fullName>
    </submittedName>
</protein>
<name>L1IWN9_GUITC</name>
<organism evidence="2">
    <name type="scientific">Guillardia theta (strain CCMP2712)</name>
    <name type="common">Cryptophyte</name>
    <dbReference type="NCBI Taxonomy" id="905079"/>
    <lineage>
        <taxon>Eukaryota</taxon>
        <taxon>Cryptophyceae</taxon>
        <taxon>Pyrenomonadales</taxon>
        <taxon>Geminigeraceae</taxon>
        <taxon>Guillardia</taxon>
    </lineage>
</organism>
<reference evidence="4" key="2">
    <citation type="submission" date="2012-11" db="EMBL/GenBank/DDBJ databases">
        <authorList>
            <person name="Kuo A."/>
            <person name="Curtis B.A."/>
            <person name="Tanifuji G."/>
            <person name="Burki F."/>
            <person name="Gruber A."/>
            <person name="Irimia M."/>
            <person name="Maruyama S."/>
            <person name="Arias M.C."/>
            <person name="Ball S.G."/>
            <person name="Gile G.H."/>
            <person name="Hirakawa Y."/>
            <person name="Hopkins J.F."/>
            <person name="Rensing S.A."/>
            <person name="Schmutz J."/>
            <person name="Symeonidi A."/>
            <person name="Elias M."/>
            <person name="Eveleigh R.J."/>
            <person name="Herman E.K."/>
            <person name="Klute M.J."/>
            <person name="Nakayama T."/>
            <person name="Obornik M."/>
            <person name="Reyes-Prieto A."/>
            <person name="Armbrust E.V."/>
            <person name="Aves S.J."/>
            <person name="Beiko R.G."/>
            <person name="Coutinho P."/>
            <person name="Dacks J.B."/>
            <person name="Durnford D.G."/>
            <person name="Fast N.M."/>
            <person name="Green B.R."/>
            <person name="Grisdale C."/>
            <person name="Hempe F."/>
            <person name="Henrissat B."/>
            <person name="Hoppner M.P."/>
            <person name="Ishida K.-I."/>
            <person name="Kim E."/>
            <person name="Koreny L."/>
            <person name="Kroth P.G."/>
            <person name="Liu Y."/>
            <person name="Malik S.-B."/>
            <person name="Maier U.G."/>
            <person name="McRose D."/>
            <person name="Mock T."/>
            <person name="Neilson J.A."/>
            <person name="Onodera N.T."/>
            <person name="Poole A.M."/>
            <person name="Pritham E.J."/>
            <person name="Richards T.A."/>
            <person name="Rocap G."/>
            <person name="Roy S.W."/>
            <person name="Sarai C."/>
            <person name="Schaack S."/>
            <person name="Shirato S."/>
            <person name="Slamovits C.H."/>
            <person name="Spencer D.F."/>
            <person name="Suzuki S."/>
            <person name="Worden A.Z."/>
            <person name="Zauner S."/>
            <person name="Barry K."/>
            <person name="Bell C."/>
            <person name="Bharti A.K."/>
            <person name="Crow J.A."/>
            <person name="Grimwood J."/>
            <person name="Kramer R."/>
            <person name="Lindquist E."/>
            <person name="Lucas S."/>
            <person name="Salamov A."/>
            <person name="McFadden G.I."/>
            <person name="Lane C.E."/>
            <person name="Keeling P.J."/>
            <person name="Gray M.W."/>
            <person name="Grigoriev I.V."/>
            <person name="Archibald J.M."/>
        </authorList>
    </citation>
    <scope>NUCLEOTIDE SEQUENCE</scope>
    <source>
        <strain evidence="4">CCMP2712</strain>
    </source>
</reference>
<dbReference type="RefSeq" id="XP_005827641.1">
    <property type="nucleotide sequence ID" value="XM_005827584.1"/>
</dbReference>
<dbReference type="EnsemblProtists" id="EKX40661">
    <property type="protein sequence ID" value="EKX40661"/>
    <property type="gene ID" value="GUITHDRAFT_142540"/>
</dbReference>
<sequence>MPGMFLVLLLLPRILGLSLALTRRPVEQADAGPAGEVAYSNGELVVGSDEDLVVVFVDVGQGARRGCPEGRAALGDGSVHGAEEHIPPWVSPAGLTNQHHAFSIETRRKTCPHAFAKLKALLPSSSTGRNLLVVSTFHVRLGPLLCIVRSAVLVAIVFAWNLFHAASSLPTCHGKKTICGDRLVMTAVALKASWENLPSFLVDLQ</sequence>
<dbReference type="PaxDb" id="55529-EKX40661"/>
<reference evidence="2 4" key="1">
    <citation type="journal article" date="2012" name="Nature">
        <title>Algal genomes reveal evolutionary mosaicism and the fate of nucleomorphs.</title>
        <authorList>
            <consortium name="DOE Joint Genome Institute"/>
            <person name="Curtis B.A."/>
            <person name="Tanifuji G."/>
            <person name="Burki F."/>
            <person name="Gruber A."/>
            <person name="Irimia M."/>
            <person name="Maruyama S."/>
            <person name="Arias M.C."/>
            <person name="Ball S.G."/>
            <person name="Gile G.H."/>
            <person name="Hirakawa Y."/>
            <person name="Hopkins J.F."/>
            <person name="Kuo A."/>
            <person name="Rensing S.A."/>
            <person name="Schmutz J."/>
            <person name="Symeonidi A."/>
            <person name="Elias M."/>
            <person name="Eveleigh R.J."/>
            <person name="Herman E.K."/>
            <person name="Klute M.J."/>
            <person name="Nakayama T."/>
            <person name="Obornik M."/>
            <person name="Reyes-Prieto A."/>
            <person name="Armbrust E.V."/>
            <person name="Aves S.J."/>
            <person name="Beiko R.G."/>
            <person name="Coutinho P."/>
            <person name="Dacks J.B."/>
            <person name="Durnford D.G."/>
            <person name="Fast N.M."/>
            <person name="Green B.R."/>
            <person name="Grisdale C.J."/>
            <person name="Hempel F."/>
            <person name="Henrissat B."/>
            <person name="Hoppner M.P."/>
            <person name="Ishida K."/>
            <person name="Kim E."/>
            <person name="Koreny L."/>
            <person name="Kroth P.G."/>
            <person name="Liu Y."/>
            <person name="Malik S.B."/>
            <person name="Maier U.G."/>
            <person name="McRose D."/>
            <person name="Mock T."/>
            <person name="Neilson J.A."/>
            <person name="Onodera N.T."/>
            <person name="Poole A.M."/>
            <person name="Pritham E.J."/>
            <person name="Richards T.A."/>
            <person name="Rocap G."/>
            <person name="Roy S.W."/>
            <person name="Sarai C."/>
            <person name="Schaack S."/>
            <person name="Shirato S."/>
            <person name="Slamovits C.H."/>
            <person name="Spencer D.F."/>
            <person name="Suzuki S."/>
            <person name="Worden A.Z."/>
            <person name="Zauner S."/>
            <person name="Barry K."/>
            <person name="Bell C."/>
            <person name="Bharti A.K."/>
            <person name="Crow J.A."/>
            <person name="Grimwood J."/>
            <person name="Kramer R."/>
            <person name="Lindquist E."/>
            <person name="Lucas S."/>
            <person name="Salamov A."/>
            <person name="McFadden G.I."/>
            <person name="Lane C.E."/>
            <person name="Keeling P.J."/>
            <person name="Gray M.W."/>
            <person name="Grigoriev I.V."/>
            <person name="Archibald J.M."/>
        </authorList>
    </citation>
    <scope>NUCLEOTIDE SEQUENCE</scope>
    <source>
        <strain evidence="2 4">CCMP2712</strain>
    </source>
</reference>
<evidence type="ECO:0000313" key="2">
    <source>
        <dbReference type="EMBL" id="EKX40661.1"/>
    </source>
</evidence>
<dbReference type="HOGENOM" id="CLU_1339734_0_0_1"/>
<evidence type="ECO:0000313" key="4">
    <source>
        <dbReference type="Proteomes" id="UP000011087"/>
    </source>
</evidence>
<reference evidence="3" key="3">
    <citation type="submission" date="2016-03" db="UniProtKB">
        <authorList>
            <consortium name="EnsemblProtists"/>
        </authorList>
    </citation>
    <scope>IDENTIFICATION</scope>
</reference>
<keyword evidence="4" id="KW-1185">Reference proteome</keyword>
<keyword evidence="1" id="KW-0732">Signal</keyword>
<dbReference type="KEGG" id="gtt:GUITHDRAFT_142540"/>
<dbReference type="AlphaFoldDB" id="L1IWN9"/>
<dbReference type="EMBL" id="JH993029">
    <property type="protein sequence ID" value="EKX40661.1"/>
    <property type="molecule type" value="Genomic_DNA"/>
</dbReference>
<accession>L1IWN9</accession>
<dbReference type="GeneID" id="17297288"/>
<evidence type="ECO:0000313" key="3">
    <source>
        <dbReference type="EnsemblProtists" id="EKX40661"/>
    </source>
</evidence>
<proteinExistence type="predicted"/>
<dbReference type="Proteomes" id="UP000011087">
    <property type="component" value="Unassembled WGS sequence"/>
</dbReference>
<feature type="signal peptide" evidence="1">
    <location>
        <begin position="1"/>
        <end position="20"/>
    </location>
</feature>